<reference evidence="12 13" key="1">
    <citation type="submission" date="2019-11" db="EMBL/GenBank/DDBJ databases">
        <authorList>
            <person name="Li J."/>
        </authorList>
    </citation>
    <scope>NUCLEOTIDE SEQUENCE [LARGE SCALE GENOMIC DNA]</scope>
    <source>
        <strain evidence="12 13">MF47</strain>
    </source>
</reference>
<feature type="binding site" evidence="9">
    <location>
        <position position="18"/>
    </location>
    <ligand>
        <name>FAD</name>
        <dbReference type="ChEBI" id="CHEBI:57692"/>
    </ligand>
</feature>
<evidence type="ECO:0000256" key="5">
    <source>
        <dbReference type="ARBA" id="ARBA00022827"/>
    </source>
</evidence>
<protein>
    <recommendedName>
        <fullName evidence="3">ferredoxin--NADP(+) reductase</fullName>
        <ecNumber evidence="3">1.18.1.2</ecNumber>
    </recommendedName>
</protein>
<keyword evidence="6 10" id="KW-0521">NADP</keyword>
<dbReference type="PIRSF" id="PIRSF000362">
    <property type="entry name" value="FNR"/>
    <property type="match status" value="1"/>
</dbReference>
<feature type="domain" description="FAD/NAD(P)-binding" evidence="11">
    <location>
        <begin position="9"/>
        <end position="224"/>
    </location>
</feature>
<evidence type="ECO:0000256" key="6">
    <source>
        <dbReference type="ARBA" id="ARBA00022857"/>
    </source>
</evidence>
<accession>A0A5Q2MMH6</accession>
<feature type="binding site" evidence="10">
    <location>
        <position position="355"/>
    </location>
    <ligand>
        <name>NADP(+)</name>
        <dbReference type="ChEBI" id="CHEBI:58349"/>
    </ligand>
</feature>
<evidence type="ECO:0000313" key="12">
    <source>
        <dbReference type="EMBL" id="QGG41605.1"/>
    </source>
</evidence>
<feature type="binding site" evidence="10">
    <location>
        <begin position="198"/>
        <end position="199"/>
    </location>
    <ligand>
        <name>NADP(+)</name>
        <dbReference type="ChEBI" id="CHEBI:58349"/>
    </ligand>
</feature>
<dbReference type="Proteomes" id="UP000392064">
    <property type="component" value="Chromosome"/>
</dbReference>
<dbReference type="SUPFAM" id="SSF51971">
    <property type="entry name" value="Nucleotide-binding domain"/>
    <property type="match status" value="1"/>
</dbReference>
<evidence type="ECO:0000256" key="10">
    <source>
        <dbReference type="PIRSR" id="PIRSR000362-2"/>
    </source>
</evidence>
<dbReference type="EC" id="1.18.1.2" evidence="3"/>
<comment type="similarity">
    <text evidence="2">Belongs to the ferredoxin--NADP reductase type 1 family.</text>
</comment>
<dbReference type="PRINTS" id="PR00419">
    <property type="entry name" value="ADXRDTASE"/>
</dbReference>
<evidence type="ECO:0000256" key="8">
    <source>
        <dbReference type="ARBA" id="ARBA00047776"/>
    </source>
</evidence>
<evidence type="ECO:0000259" key="11">
    <source>
        <dbReference type="Pfam" id="PF07992"/>
    </source>
</evidence>
<keyword evidence="4" id="KW-0285">Flavoprotein</keyword>
<dbReference type="PANTHER" id="PTHR48467">
    <property type="entry name" value="GLUTAMATE SYNTHASE 1 [NADH], CHLOROPLASTIC-LIKE"/>
    <property type="match status" value="1"/>
</dbReference>
<dbReference type="InterPro" id="IPR055275">
    <property type="entry name" value="Ferredox_Rdtase"/>
</dbReference>
<evidence type="ECO:0000256" key="9">
    <source>
        <dbReference type="PIRSR" id="PIRSR000362-1"/>
    </source>
</evidence>
<name>A0A5Q2MMH6_9ACTN</name>
<keyword evidence="7" id="KW-0560">Oxidoreductase</keyword>
<dbReference type="InterPro" id="IPR021163">
    <property type="entry name" value="Ferredox_Rdtase_adrenod"/>
</dbReference>
<feature type="binding site" evidence="10">
    <location>
        <position position="210"/>
    </location>
    <ligand>
        <name>NADP(+)</name>
        <dbReference type="ChEBI" id="CHEBI:58349"/>
    </ligand>
</feature>
<dbReference type="GO" id="GO:0004324">
    <property type="term" value="F:ferredoxin-NADP+ reductase activity"/>
    <property type="evidence" value="ECO:0007669"/>
    <property type="project" value="UniProtKB-EC"/>
</dbReference>
<keyword evidence="13" id="KW-1185">Reference proteome</keyword>
<dbReference type="InterPro" id="IPR036188">
    <property type="entry name" value="FAD/NAD-bd_sf"/>
</dbReference>
<dbReference type="AlphaFoldDB" id="A0A5Q2MMH6"/>
<dbReference type="PANTHER" id="PTHR48467:SF1">
    <property type="entry name" value="GLUTAMATE SYNTHASE 1 [NADH], CHLOROPLASTIC-LIKE"/>
    <property type="match status" value="1"/>
</dbReference>
<dbReference type="InterPro" id="IPR023753">
    <property type="entry name" value="FAD/NAD-binding_dom"/>
</dbReference>
<evidence type="ECO:0000256" key="7">
    <source>
        <dbReference type="ARBA" id="ARBA00023002"/>
    </source>
</evidence>
<evidence type="ECO:0000313" key="13">
    <source>
        <dbReference type="Proteomes" id="UP000392064"/>
    </source>
</evidence>
<keyword evidence="5 9" id="KW-0274">FAD</keyword>
<feature type="binding site" evidence="9">
    <location>
        <position position="84"/>
    </location>
    <ligand>
        <name>FAD</name>
        <dbReference type="ChEBI" id="CHEBI:57692"/>
    </ligand>
</feature>
<feature type="binding site" evidence="9">
    <location>
        <position position="40"/>
    </location>
    <ligand>
        <name>FAD</name>
        <dbReference type="ChEBI" id="CHEBI:57692"/>
    </ligand>
</feature>
<dbReference type="KEGG" id="aef:GEV26_09670"/>
<feature type="binding site" evidence="9">
    <location>
        <position position="48"/>
    </location>
    <ligand>
        <name>FAD</name>
        <dbReference type="ChEBI" id="CHEBI:57692"/>
    </ligand>
</feature>
<sequence>MASPKQFTRVAIVGAGPAGFFTADHLTYGDGGQIVVDLIERLPTPLGLLRYGVAPDHPNIKAAGATFEEILDRPDVNLLCNVDVGNDVTVEEIRANYDAVVYATGASSDRRLGIPGEDLPGSISATSFVKWYNGHPEGDRFDALEAESVAIIGAGNVALDVARILLKSADDFAITDVPHRVLEVLRGNKVRDVHVFGRRGPQYAKFTTKELRELGELDGVDVVLDPRHLEGIDPDGHTPAVKRNLKVLAGWAERELTGAGRRLHLHFDTRPVEVMGQGAMSGLRVEESIGGETRQWDLDAQMMLRSVGYRALPFPGVPFDEETATIPSEASRVVRSGAPSMGEYVVGWVKRGPTGILGTNRADAEDAVESLKADIAGGMYDAGGLKPGVAQLLRDRGISCVDRSSWTAIAAHEALHGETHGRGNVKVDTWDELLDAAGVRSNSPVSQGP</sequence>
<dbReference type="Gene3D" id="3.40.50.720">
    <property type="entry name" value="NAD(P)-binding Rossmann-like Domain"/>
    <property type="match status" value="1"/>
</dbReference>
<comment type="cofactor">
    <cofactor evidence="1 9">
        <name>FAD</name>
        <dbReference type="ChEBI" id="CHEBI:57692"/>
    </cofactor>
</comment>
<dbReference type="Gene3D" id="3.50.50.60">
    <property type="entry name" value="FAD/NAD(P)-binding domain"/>
    <property type="match status" value="1"/>
</dbReference>
<feature type="binding site" evidence="9">
    <location>
        <position position="348"/>
    </location>
    <ligand>
        <name>FAD</name>
        <dbReference type="ChEBI" id="CHEBI:57692"/>
    </ligand>
</feature>
<dbReference type="RefSeq" id="WP_153652873.1">
    <property type="nucleotide sequence ID" value="NZ_CP045737.1"/>
</dbReference>
<gene>
    <name evidence="12" type="ORF">GEV26_09670</name>
</gene>
<proteinExistence type="inferred from homology"/>
<evidence type="ECO:0000256" key="3">
    <source>
        <dbReference type="ARBA" id="ARBA00013223"/>
    </source>
</evidence>
<comment type="catalytic activity">
    <reaction evidence="8">
        <text>2 reduced [2Fe-2S]-[ferredoxin] + NADP(+) + H(+) = 2 oxidized [2Fe-2S]-[ferredoxin] + NADPH</text>
        <dbReference type="Rhea" id="RHEA:20125"/>
        <dbReference type="Rhea" id="RHEA-COMP:10000"/>
        <dbReference type="Rhea" id="RHEA-COMP:10001"/>
        <dbReference type="ChEBI" id="CHEBI:15378"/>
        <dbReference type="ChEBI" id="CHEBI:33737"/>
        <dbReference type="ChEBI" id="CHEBI:33738"/>
        <dbReference type="ChEBI" id="CHEBI:57783"/>
        <dbReference type="ChEBI" id="CHEBI:58349"/>
        <dbReference type="EC" id="1.18.1.2"/>
    </reaction>
</comment>
<dbReference type="Pfam" id="PF07992">
    <property type="entry name" value="Pyr_redox_2"/>
    <property type="match status" value="1"/>
</dbReference>
<dbReference type="EMBL" id="CP045737">
    <property type="protein sequence ID" value="QGG41605.1"/>
    <property type="molecule type" value="Genomic_DNA"/>
</dbReference>
<evidence type="ECO:0000256" key="2">
    <source>
        <dbReference type="ARBA" id="ARBA00008312"/>
    </source>
</evidence>
<evidence type="ECO:0000256" key="1">
    <source>
        <dbReference type="ARBA" id="ARBA00001974"/>
    </source>
</evidence>
<organism evidence="12 13">
    <name type="scientific">Aeromicrobium yanjiei</name>
    <dbReference type="NCBI Taxonomy" id="2662028"/>
    <lineage>
        <taxon>Bacteria</taxon>
        <taxon>Bacillati</taxon>
        <taxon>Actinomycetota</taxon>
        <taxon>Actinomycetes</taxon>
        <taxon>Propionibacteriales</taxon>
        <taxon>Nocardioidaceae</taxon>
        <taxon>Aeromicrobium</taxon>
    </lineage>
</organism>
<evidence type="ECO:0000256" key="4">
    <source>
        <dbReference type="ARBA" id="ARBA00022630"/>
    </source>
</evidence>